<reference evidence="1" key="1">
    <citation type="submission" date="2014-05" db="EMBL/GenBank/DDBJ databases">
        <authorList>
            <person name="Chronopoulou M."/>
        </authorList>
    </citation>
    <scope>NUCLEOTIDE SEQUENCE</scope>
    <source>
        <tissue evidence="1">Whole organism</tissue>
    </source>
</reference>
<dbReference type="EMBL" id="HACA01013480">
    <property type="protein sequence ID" value="CDW30841.1"/>
    <property type="molecule type" value="Transcribed_RNA"/>
</dbReference>
<evidence type="ECO:0000313" key="1">
    <source>
        <dbReference type="EMBL" id="CDW30841.1"/>
    </source>
</evidence>
<dbReference type="AlphaFoldDB" id="A0A0K2TZQ3"/>
<accession>A0A0K2TZQ3</accession>
<proteinExistence type="predicted"/>
<organism evidence="1">
    <name type="scientific">Lepeophtheirus salmonis</name>
    <name type="common">Salmon louse</name>
    <name type="synonym">Caligus salmonis</name>
    <dbReference type="NCBI Taxonomy" id="72036"/>
    <lineage>
        <taxon>Eukaryota</taxon>
        <taxon>Metazoa</taxon>
        <taxon>Ecdysozoa</taxon>
        <taxon>Arthropoda</taxon>
        <taxon>Crustacea</taxon>
        <taxon>Multicrustacea</taxon>
        <taxon>Hexanauplia</taxon>
        <taxon>Copepoda</taxon>
        <taxon>Siphonostomatoida</taxon>
        <taxon>Caligidae</taxon>
        <taxon>Lepeophtheirus</taxon>
    </lineage>
</organism>
<sequence>MVSSPLKTLVFDFELKSSISSSKTRVQFESQVQISVMTTIIVLIYERPVISKRPEIYKLFGTIGLIFKVSWNCGTSIP</sequence>
<name>A0A0K2TZQ3_LEPSM</name>
<protein>
    <submittedName>
        <fullName evidence="1">Uncharacterized protein</fullName>
    </submittedName>
</protein>